<feature type="compositionally biased region" description="Low complexity" evidence="1">
    <location>
        <begin position="188"/>
        <end position="223"/>
    </location>
</feature>
<keyword evidence="3" id="KW-1185">Reference proteome</keyword>
<evidence type="ECO:0000256" key="1">
    <source>
        <dbReference type="SAM" id="MobiDB-lite"/>
    </source>
</evidence>
<dbReference type="RefSeq" id="WP_238241534.1">
    <property type="nucleotide sequence ID" value="NZ_BPQQ01000105.1"/>
</dbReference>
<evidence type="ECO:0000313" key="3">
    <source>
        <dbReference type="Proteomes" id="UP001055153"/>
    </source>
</evidence>
<reference evidence="2" key="1">
    <citation type="journal article" date="2021" name="Front. Microbiol.">
        <title>Comprehensive Comparative Genomics and Phenotyping of Methylobacterium Species.</title>
        <authorList>
            <person name="Alessa O."/>
            <person name="Ogura Y."/>
            <person name="Fujitani Y."/>
            <person name="Takami H."/>
            <person name="Hayashi T."/>
            <person name="Sahin N."/>
            <person name="Tani A."/>
        </authorList>
    </citation>
    <scope>NUCLEOTIDE SEQUENCE</scope>
    <source>
        <strain evidence="2">DSM 17168</strain>
    </source>
</reference>
<accession>A0ABQ4SNT1</accession>
<evidence type="ECO:0000313" key="2">
    <source>
        <dbReference type="EMBL" id="GJE04165.1"/>
    </source>
</evidence>
<dbReference type="Proteomes" id="UP001055153">
    <property type="component" value="Unassembled WGS sequence"/>
</dbReference>
<comment type="caution">
    <text evidence="2">The sequence shown here is derived from an EMBL/GenBank/DDBJ whole genome shotgun (WGS) entry which is preliminary data.</text>
</comment>
<feature type="region of interest" description="Disordered" evidence="1">
    <location>
        <begin position="1"/>
        <end position="56"/>
    </location>
</feature>
<protein>
    <recommendedName>
        <fullName evidence="4">DUF615 domain-containing protein</fullName>
    </recommendedName>
</protein>
<sequence>MTAPDQARPDQQQDAAPPDQRAAPRRTPPGGKELKRQARRQRRIRTPKLPRRLADEAFRDTLGDELGRTLRVMQEDGETSLPGFLAALRATIVAAVNGSAPAQRYALQLFLALQREQEVAKAMLFARIAQRRLTWQQALEEAESLGIALDEAGEPVELVLARYQARDKRIMAEIMRHLRAKIRRNGGDPDAPASAAADPGAEPASAAADPQSHAASAPASPRP</sequence>
<feature type="compositionally biased region" description="Basic residues" evidence="1">
    <location>
        <begin position="37"/>
        <end position="51"/>
    </location>
</feature>
<dbReference type="EMBL" id="BPQQ01000105">
    <property type="protein sequence ID" value="GJE04165.1"/>
    <property type="molecule type" value="Genomic_DNA"/>
</dbReference>
<feature type="region of interest" description="Disordered" evidence="1">
    <location>
        <begin position="183"/>
        <end position="223"/>
    </location>
</feature>
<evidence type="ECO:0008006" key="4">
    <source>
        <dbReference type="Google" id="ProtNLM"/>
    </source>
</evidence>
<gene>
    <name evidence="2" type="ORF">GMJLKIPL_6126</name>
</gene>
<organism evidence="2 3">
    <name type="scientific">Methylobacterium isbiliense</name>
    <dbReference type="NCBI Taxonomy" id="315478"/>
    <lineage>
        <taxon>Bacteria</taxon>
        <taxon>Pseudomonadati</taxon>
        <taxon>Pseudomonadota</taxon>
        <taxon>Alphaproteobacteria</taxon>
        <taxon>Hyphomicrobiales</taxon>
        <taxon>Methylobacteriaceae</taxon>
        <taxon>Methylobacterium</taxon>
    </lineage>
</organism>
<feature type="compositionally biased region" description="Low complexity" evidence="1">
    <location>
        <begin position="1"/>
        <end position="21"/>
    </location>
</feature>
<reference evidence="2" key="2">
    <citation type="submission" date="2021-08" db="EMBL/GenBank/DDBJ databases">
        <authorList>
            <person name="Tani A."/>
            <person name="Ola A."/>
            <person name="Ogura Y."/>
            <person name="Katsura K."/>
            <person name="Hayashi T."/>
        </authorList>
    </citation>
    <scope>NUCLEOTIDE SEQUENCE</scope>
    <source>
        <strain evidence="2">DSM 17168</strain>
    </source>
</reference>
<name>A0ABQ4SNT1_9HYPH</name>
<proteinExistence type="predicted"/>